<evidence type="ECO:0000313" key="1">
    <source>
        <dbReference type="EMBL" id="GAA3722023.1"/>
    </source>
</evidence>
<evidence type="ECO:0000313" key="2">
    <source>
        <dbReference type="Proteomes" id="UP001501468"/>
    </source>
</evidence>
<organism evidence="1 2">
    <name type="scientific">Terrabacter ginsenosidimutans</name>
    <dbReference type="NCBI Taxonomy" id="490575"/>
    <lineage>
        <taxon>Bacteria</taxon>
        <taxon>Bacillati</taxon>
        <taxon>Actinomycetota</taxon>
        <taxon>Actinomycetes</taxon>
        <taxon>Micrococcales</taxon>
        <taxon>Intrasporangiaceae</taxon>
        <taxon>Terrabacter</taxon>
    </lineage>
</organism>
<protein>
    <submittedName>
        <fullName evidence="1">DinB family protein</fullName>
    </submittedName>
</protein>
<dbReference type="Gene3D" id="1.20.120.450">
    <property type="entry name" value="dinb family like domain"/>
    <property type="match status" value="1"/>
</dbReference>
<reference evidence="2" key="1">
    <citation type="journal article" date="2019" name="Int. J. Syst. Evol. Microbiol.">
        <title>The Global Catalogue of Microorganisms (GCM) 10K type strain sequencing project: providing services to taxonomists for standard genome sequencing and annotation.</title>
        <authorList>
            <consortium name="The Broad Institute Genomics Platform"/>
            <consortium name="The Broad Institute Genome Sequencing Center for Infectious Disease"/>
            <person name="Wu L."/>
            <person name="Ma J."/>
        </authorList>
    </citation>
    <scope>NUCLEOTIDE SEQUENCE [LARGE SCALE GENOMIC DNA]</scope>
    <source>
        <strain evidence="2">JCM 17125</strain>
    </source>
</reference>
<dbReference type="InterPro" id="IPR034660">
    <property type="entry name" value="DinB/YfiT-like"/>
</dbReference>
<dbReference type="InterPro" id="IPR007061">
    <property type="entry name" value="MST-like"/>
</dbReference>
<proteinExistence type="predicted"/>
<gene>
    <name evidence="1" type="ORF">GCM10022399_42950</name>
</gene>
<accession>A0ABP7EQW1</accession>
<sequence>MPFPEPTEPASSSTEAIIRYLDYFRDQVASRVEGLSETEQRTSRLPSAWTPVQLLKHLTHVEQRWLEWGFEGAAVADPWADSRDGRWFVDESEPLTDLLVAFREQATRSNAVIEAHALSDVGQPGPRWEGQPPATLERVLLHLVQEYARHVGHLDIVAELAGGPTGE</sequence>
<dbReference type="Pfam" id="PF04978">
    <property type="entry name" value="MST"/>
    <property type="match status" value="1"/>
</dbReference>
<name>A0ABP7EQW1_9MICO</name>
<dbReference type="EMBL" id="BAABDC010000014">
    <property type="protein sequence ID" value="GAA3722023.1"/>
    <property type="molecule type" value="Genomic_DNA"/>
</dbReference>
<dbReference type="Proteomes" id="UP001501468">
    <property type="component" value="Unassembled WGS sequence"/>
</dbReference>
<comment type="caution">
    <text evidence="1">The sequence shown here is derived from an EMBL/GenBank/DDBJ whole genome shotgun (WGS) entry which is preliminary data.</text>
</comment>
<keyword evidence="2" id="KW-1185">Reference proteome</keyword>
<dbReference type="SUPFAM" id="SSF109854">
    <property type="entry name" value="DinB/YfiT-like putative metalloenzymes"/>
    <property type="match status" value="1"/>
</dbReference>